<dbReference type="GO" id="GO:0099000">
    <property type="term" value="P:symbiont genome ejection through host cell envelope, contractile tail mechanism"/>
    <property type="evidence" value="ECO:0007669"/>
    <property type="project" value="UniProtKB-KW"/>
</dbReference>
<gene>
    <name evidence="10" type="primary">126</name>
    <name evidence="10" type="ORF">PBI_BELLAMY_126</name>
</gene>
<keyword evidence="2" id="KW-1162">Viral penetration into host cytoplasm</keyword>
<dbReference type="Proteomes" id="UP000221247">
    <property type="component" value="Segment"/>
</dbReference>
<evidence type="ECO:0000313" key="10">
    <source>
        <dbReference type="EMBL" id="ASR76171.1"/>
    </source>
</evidence>
<evidence type="ECO:0000256" key="7">
    <source>
        <dbReference type="ARBA" id="ARBA00023296"/>
    </source>
</evidence>
<dbReference type="Pfam" id="PF17482">
    <property type="entry name" value="Phage_sheath_1C"/>
    <property type="match status" value="1"/>
</dbReference>
<dbReference type="Gene3D" id="3.40.50.11780">
    <property type="match status" value="2"/>
</dbReference>
<evidence type="ECO:0000259" key="8">
    <source>
        <dbReference type="Pfam" id="PF04984"/>
    </source>
</evidence>
<evidence type="ECO:0000256" key="1">
    <source>
        <dbReference type="ARBA" id="ARBA00008005"/>
    </source>
</evidence>
<evidence type="ECO:0000256" key="4">
    <source>
        <dbReference type="ARBA" id="ARBA00022766"/>
    </source>
</evidence>
<proteinExistence type="inferred from homology"/>
<dbReference type="RefSeq" id="YP_009791283.1">
    <property type="nucleotide sequence ID" value="NC_047838.1"/>
</dbReference>
<dbReference type="KEGG" id="vg:54981456"/>
<sequence length="742" mass="80100">MATPQLSPGVLVREVDLTVGRADNVLDNIGAIAGPFRIGPVEEAIDISTEQELINTFGKPLSTDTQYEYWMSAANYLSYGGVLKVVRQADDNLRNANAGVGIASTSVLKVYNYDDYQNNHTTDASFVYAAKNPGSWADKLKVCYIDDAADQIIGINTTNLATAGFSIGFGVTAAISGTQSGVGTTGTFTGALKGIITGVNTSSTASLSTIEVKIVSQVSSAGTETRITYAEGNALKAFDGSDAIFPVNNSGINTGSGADGAKSFTPVALSVKDWYEEQTLGLTNQTIYWKTLAPKPETNVYVSDRDGRNDAVHIVIVDDTGSITGIRGNVLETHLSLSKAADAISNVNAPQRIYYKDYLADFSENVYAGLNPSLAGDAYHGTSPKATGFTTTSGDTNAFAPTSIADGSFRQDAQGVTFSALGNVTYELLNGLDYTTVVGGMKGTLADNMRAYDLFSNKDEIEVDYMIMGPGCDTEAETQAKANKLISLANERKDCMAVIGPHRANLINVTNSNDQTNNLINYFSTLSSSSYAVFDSGYKYQFDRFNNEFRYVPANADVAGLMVRTSIQAFPWFSPAGQQRGVINNAVKLAYNPSKTQRDRLYPKRINSFITKPGVGTLLFGDKTALGYASAFDRINVRRLFLTVEQALARAAEAQLFELNDELTRANFRNIVEPFLRDVQAKRGLYGFLVVCDSSNNTPDIIDNNEFRADIFLKPTKSINYITLTFVATRTGVSFEEVVGTV</sequence>
<keyword evidence="11" id="KW-1185">Reference proteome</keyword>
<evidence type="ECO:0000259" key="9">
    <source>
        <dbReference type="Pfam" id="PF17482"/>
    </source>
</evidence>
<dbReference type="InterPro" id="IPR020287">
    <property type="entry name" value="Tail_sheath_C"/>
</dbReference>
<keyword evidence="6" id="KW-1171">Viral genome ejection through host cell envelope</keyword>
<dbReference type="PANTHER" id="PTHR35861:SF1">
    <property type="entry name" value="PHAGE TAIL SHEATH PROTEIN"/>
    <property type="match status" value="1"/>
</dbReference>
<dbReference type="PANTHER" id="PTHR35861">
    <property type="match status" value="1"/>
</dbReference>
<keyword evidence="5" id="KW-1229">Viral tail sheath protein</keyword>
<dbReference type="GeneID" id="54981456"/>
<organism evidence="10 11">
    <name type="scientific">Synechococcus phage Bellamy</name>
    <dbReference type="NCBI Taxonomy" id="2023996"/>
    <lineage>
        <taxon>Viruses</taxon>
        <taxon>Duplodnaviria</taxon>
        <taxon>Heunggongvirae</taxon>
        <taxon>Uroviricota</taxon>
        <taxon>Caudoviricetes</taxon>
        <taxon>Pantevenvirales</taxon>
        <taxon>Kyanoviridae</taxon>
        <taxon>Bellamyvirus</taxon>
        <taxon>Bellamyvirus bellamy</taxon>
    </lineage>
</organism>
<evidence type="ECO:0000256" key="6">
    <source>
        <dbReference type="ARBA" id="ARBA00023009"/>
    </source>
</evidence>
<comment type="similarity">
    <text evidence="1">Belongs to the myoviridae tail sheath protein family.</text>
</comment>
<dbReference type="InterPro" id="IPR052042">
    <property type="entry name" value="Tail_sheath_structural"/>
</dbReference>
<feature type="domain" description="Tail sheath protein subtilisin-like" evidence="8">
    <location>
        <begin position="463"/>
        <end position="625"/>
    </location>
</feature>
<evidence type="ECO:0000256" key="2">
    <source>
        <dbReference type="ARBA" id="ARBA00022595"/>
    </source>
</evidence>
<dbReference type="EMBL" id="MF351863">
    <property type="protein sequence ID" value="ASR76171.1"/>
    <property type="molecule type" value="Genomic_DNA"/>
</dbReference>
<keyword evidence="5" id="KW-0946">Virion</keyword>
<protein>
    <submittedName>
        <fullName evidence="10">Tail sheath</fullName>
    </submittedName>
</protein>
<keyword evidence="7" id="KW-1160">Virus entry into host cell</keyword>
<evidence type="ECO:0000256" key="3">
    <source>
        <dbReference type="ARBA" id="ARBA00022732"/>
    </source>
</evidence>
<dbReference type="Pfam" id="PF04984">
    <property type="entry name" value="Phage_sheath_1"/>
    <property type="match status" value="1"/>
</dbReference>
<dbReference type="GO" id="GO:0098027">
    <property type="term" value="C:virus tail, sheath"/>
    <property type="evidence" value="ECO:0007669"/>
    <property type="project" value="UniProtKB-KW"/>
</dbReference>
<evidence type="ECO:0000256" key="5">
    <source>
        <dbReference type="ARBA" id="ARBA00023003"/>
    </source>
</evidence>
<name>A0A222YVU5_9CAUD</name>
<accession>A0A222YVU5</accession>
<evidence type="ECO:0000313" key="11">
    <source>
        <dbReference type="Proteomes" id="UP000221247"/>
    </source>
</evidence>
<dbReference type="InterPro" id="IPR035089">
    <property type="entry name" value="Phage_sheath_subtilisin"/>
</dbReference>
<reference evidence="10 11" key="1">
    <citation type="submission" date="2017-06" db="EMBL/GenBank/DDBJ databases">
        <authorList>
            <person name="Kim H.J."/>
            <person name="Triplett B.A."/>
        </authorList>
    </citation>
    <scope>NUCLEOTIDE SEQUENCE [LARGE SCALE GENOMIC DNA]</scope>
</reference>
<feature type="domain" description="Tail sheath protein C-terminal" evidence="9">
    <location>
        <begin position="630"/>
        <end position="729"/>
    </location>
</feature>
<keyword evidence="4" id="KW-1242">Viral contractile tail ejection system</keyword>
<keyword evidence="3" id="KW-1227">Viral tail protein</keyword>